<dbReference type="PANTHER" id="PTHR28208">
    <property type="entry name" value="PHOSPHATIDATE PHOSPHATASE APP1"/>
    <property type="match status" value="1"/>
</dbReference>
<dbReference type="RefSeq" id="WP_264489388.1">
    <property type="nucleotide sequence ID" value="NZ_JAPDDT010000013.1"/>
</dbReference>
<dbReference type="InterPro" id="IPR052935">
    <property type="entry name" value="Mg2+_PAP"/>
</dbReference>
<accession>A0ABT3GP37</accession>
<proteinExistence type="predicted"/>
<dbReference type="EMBL" id="JAPDDT010000013">
    <property type="protein sequence ID" value="MCW1925281.1"/>
    <property type="molecule type" value="Genomic_DNA"/>
</dbReference>
<dbReference type="InterPro" id="IPR019236">
    <property type="entry name" value="APP1_cat"/>
</dbReference>
<keyword evidence="3" id="KW-1185">Reference proteome</keyword>
<gene>
    <name evidence="2" type="ORF">OKA05_22160</name>
</gene>
<dbReference type="Proteomes" id="UP001320876">
    <property type="component" value="Unassembled WGS sequence"/>
</dbReference>
<evidence type="ECO:0000259" key="1">
    <source>
        <dbReference type="Pfam" id="PF09949"/>
    </source>
</evidence>
<dbReference type="PANTHER" id="PTHR28208:SF3">
    <property type="entry name" value="PHOSPHATIDATE PHOSPHATASE APP1"/>
    <property type="match status" value="1"/>
</dbReference>
<comment type="caution">
    <text evidence="2">The sequence shown here is derived from an EMBL/GenBank/DDBJ whole genome shotgun (WGS) entry which is preliminary data.</text>
</comment>
<protein>
    <submittedName>
        <fullName evidence="2">DUF2183 domain-containing protein</fullName>
    </submittedName>
</protein>
<organism evidence="2 3">
    <name type="scientific">Luteolibacter arcticus</name>
    <dbReference type="NCBI Taxonomy" id="1581411"/>
    <lineage>
        <taxon>Bacteria</taxon>
        <taxon>Pseudomonadati</taxon>
        <taxon>Verrucomicrobiota</taxon>
        <taxon>Verrucomicrobiia</taxon>
        <taxon>Verrucomicrobiales</taxon>
        <taxon>Verrucomicrobiaceae</taxon>
        <taxon>Luteolibacter</taxon>
    </lineage>
</organism>
<name>A0ABT3GP37_9BACT</name>
<feature type="domain" description="Phosphatidate phosphatase APP1 catalytic" evidence="1">
    <location>
        <begin position="163"/>
        <end position="318"/>
    </location>
</feature>
<dbReference type="Pfam" id="PF09949">
    <property type="entry name" value="APP1_cat"/>
    <property type="match status" value="1"/>
</dbReference>
<sequence length="404" mass="44175">MAASRMTSGDFLRLLHRAAASGEETVDQARRDLWRATGRRQARHIVAYQGWADAKTVHVSGRVLANRPAGGPLDDHGWWDNLVNTWRRWESDEVPGACVALRFQDQEQTVIADEEGYYEAEFSLPESDHEGLMWFTATATTPGGGEEILATHDLMVPPADAAFGIISDLDDTVIHTGITSLLLAAKLTFLENAKTRKPLDGVASLYQALQHGHAGRLVNPLFYISSSPWNLHDLLVDFLRLNEVPPGPLFLRDVGLDRTKFIKEAGHGHKEAKALRLLDAYPDLPFVLIGDSGQEDPAIYAAVAEQRPGRVRAIYIRDVDPEADSLLDTAVHRAVDRAAAVNVPMVLARDSLMIAEHASRSGLMPLAPVSAVVQEVEADRQRPGTGEEAMQQALQSLLEDPGGG</sequence>
<evidence type="ECO:0000313" key="3">
    <source>
        <dbReference type="Proteomes" id="UP001320876"/>
    </source>
</evidence>
<evidence type="ECO:0000313" key="2">
    <source>
        <dbReference type="EMBL" id="MCW1925281.1"/>
    </source>
</evidence>
<reference evidence="2 3" key="1">
    <citation type="submission" date="2022-10" db="EMBL/GenBank/DDBJ databases">
        <title>Luteolibacter arcticus strain CCTCC AB 2014275, whole genome shotgun sequencing project.</title>
        <authorList>
            <person name="Zhao G."/>
            <person name="Shen L."/>
        </authorList>
    </citation>
    <scope>NUCLEOTIDE SEQUENCE [LARGE SCALE GENOMIC DNA]</scope>
    <source>
        <strain evidence="2 3">CCTCC AB 2014275</strain>
    </source>
</reference>